<reference evidence="2" key="1">
    <citation type="submission" date="2025-08" db="UniProtKB">
        <authorList>
            <consortium name="RefSeq"/>
        </authorList>
    </citation>
    <scope>IDENTIFICATION</scope>
    <source>
        <strain evidence="2">15112-1751.03</strain>
        <tissue evidence="2">Whole Adult</tissue>
    </source>
</reference>
<dbReference type="InterPro" id="IPR008042">
    <property type="entry name" value="Retrotrans_Pao"/>
</dbReference>
<dbReference type="Proteomes" id="UP000515160">
    <property type="component" value="Chromosome 4"/>
</dbReference>
<name>A0A9C6T938_DROAB</name>
<dbReference type="OrthoDB" id="7872482at2759"/>
<dbReference type="PANTHER" id="PTHR47331:SF1">
    <property type="entry name" value="GAG-LIKE PROTEIN"/>
    <property type="match status" value="1"/>
</dbReference>
<protein>
    <submittedName>
        <fullName evidence="2">Uncharacterized protein LOC127565786</fullName>
    </submittedName>
</protein>
<gene>
    <name evidence="2" type="primary">LOC127565786</name>
</gene>
<accession>A0A9C6T938</accession>
<dbReference type="AlphaFoldDB" id="A0A9C6T938"/>
<dbReference type="RefSeq" id="XP_051862247.1">
    <property type="nucleotide sequence ID" value="XM_052006287.1"/>
</dbReference>
<dbReference type="Pfam" id="PF05380">
    <property type="entry name" value="Peptidase_A17"/>
    <property type="match status" value="1"/>
</dbReference>
<organism evidence="1 2">
    <name type="scientific">Drosophila albomicans</name>
    <name type="common">Fruit fly</name>
    <dbReference type="NCBI Taxonomy" id="7291"/>
    <lineage>
        <taxon>Eukaryota</taxon>
        <taxon>Metazoa</taxon>
        <taxon>Ecdysozoa</taxon>
        <taxon>Arthropoda</taxon>
        <taxon>Hexapoda</taxon>
        <taxon>Insecta</taxon>
        <taxon>Pterygota</taxon>
        <taxon>Neoptera</taxon>
        <taxon>Endopterygota</taxon>
        <taxon>Diptera</taxon>
        <taxon>Brachycera</taxon>
        <taxon>Muscomorpha</taxon>
        <taxon>Ephydroidea</taxon>
        <taxon>Drosophilidae</taxon>
        <taxon>Drosophila</taxon>
    </lineage>
</organism>
<sequence>MEENLSEDSLDNGGVNCEDVNRDYMDGGKRAWGDDKVDKYEFQREYGAVIYVHVETTNRVITHLLIAKSRVGPVKSLSVPRLELCGAVLLAELSSALLLKLPDESFRTFWTNLTIVLAWLNKPPYKR</sequence>
<proteinExistence type="predicted"/>
<evidence type="ECO:0000313" key="1">
    <source>
        <dbReference type="Proteomes" id="UP000515160"/>
    </source>
</evidence>
<keyword evidence="1" id="KW-1185">Reference proteome</keyword>
<dbReference type="PANTHER" id="PTHR47331">
    <property type="entry name" value="PHD-TYPE DOMAIN-CONTAINING PROTEIN"/>
    <property type="match status" value="1"/>
</dbReference>
<dbReference type="GeneID" id="127565786"/>
<evidence type="ECO:0000313" key="2">
    <source>
        <dbReference type="RefSeq" id="XP_051862247.1"/>
    </source>
</evidence>